<feature type="domain" description="TnsA endonuclease C-terminal" evidence="1">
    <location>
        <begin position="172"/>
        <end position="253"/>
    </location>
</feature>
<dbReference type="SUPFAM" id="SSF52980">
    <property type="entry name" value="Restriction endonuclease-like"/>
    <property type="match status" value="1"/>
</dbReference>
<dbReference type="Gene3D" id="1.10.10.10">
    <property type="entry name" value="Winged helix-like DNA-binding domain superfamily/Winged helix DNA-binding domain"/>
    <property type="match status" value="1"/>
</dbReference>
<keyword evidence="4" id="KW-1185">Reference proteome</keyword>
<accession>A0ABS4H7S0</accession>
<dbReference type="Gene3D" id="3.40.1350.10">
    <property type="match status" value="1"/>
</dbReference>
<dbReference type="Proteomes" id="UP001519273">
    <property type="component" value="Unassembled WGS sequence"/>
</dbReference>
<dbReference type="EMBL" id="JAGGKP010000016">
    <property type="protein sequence ID" value="MBP1938516.1"/>
    <property type="molecule type" value="Genomic_DNA"/>
</dbReference>
<organism evidence="3 4">
    <name type="scientific">Paenibacillus sediminis</name>
    <dbReference type="NCBI Taxonomy" id="664909"/>
    <lineage>
        <taxon>Bacteria</taxon>
        <taxon>Bacillati</taxon>
        <taxon>Bacillota</taxon>
        <taxon>Bacilli</taxon>
        <taxon>Bacillales</taxon>
        <taxon>Paenibacillaceae</taxon>
        <taxon>Paenibacillus</taxon>
    </lineage>
</organism>
<gene>
    <name evidence="3" type="ORF">J2Z20_003438</name>
</gene>
<dbReference type="InterPro" id="IPR014833">
    <property type="entry name" value="TnsA_N"/>
</dbReference>
<dbReference type="InterPro" id="IPR036388">
    <property type="entry name" value="WH-like_DNA-bd_sf"/>
</dbReference>
<evidence type="ECO:0008006" key="5">
    <source>
        <dbReference type="Google" id="ProtNLM"/>
    </source>
</evidence>
<evidence type="ECO:0000313" key="4">
    <source>
        <dbReference type="Proteomes" id="UP001519273"/>
    </source>
</evidence>
<dbReference type="InterPro" id="IPR011335">
    <property type="entry name" value="Restrct_endonuc-II-like"/>
</dbReference>
<evidence type="ECO:0000313" key="3">
    <source>
        <dbReference type="EMBL" id="MBP1938516.1"/>
    </source>
</evidence>
<sequence>MSRFNYDFSDRKLQRYINEGRGQGRGSDFEPFLNVHSISSKGRVSRVSGWKTGRVHHFLSDNETRYFYLCEWSDAVIDIREHFPLLDLVEMTDILDETLVKKIVNQKTGTPVIFTNTFLITMKDGQGNEIHIARNIKEARELEKPGVVERYELIRRYWHAKGVNWGLVTPLEINAVRAKNIEWLHASRRLSDWGYGDEEAGIKLDQLLALIIRGNGTMRNVIETFEELHQGERGEGLLLFKHLLATKRITINMDNPIDLNKSVEHIRVNSKGSEHFNNAVGH</sequence>
<protein>
    <recommendedName>
        <fullName evidence="5">Heteromeric transposase endonuclease subunit TnsA</fullName>
    </recommendedName>
</protein>
<dbReference type="InterPro" id="IPR014832">
    <property type="entry name" value="TnsA_C"/>
</dbReference>
<dbReference type="Pfam" id="PF08721">
    <property type="entry name" value="Tn7_Tnp_TnsA_C"/>
    <property type="match status" value="1"/>
</dbReference>
<comment type="caution">
    <text evidence="3">The sequence shown here is derived from an EMBL/GenBank/DDBJ whole genome shotgun (WGS) entry which is preliminary data.</text>
</comment>
<feature type="domain" description="TnsA endonuclease N-terminal" evidence="2">
    <location>
        <begin position="74"/>
        <end position="169"/>
    </location>
</feature>
<evidence type="ECO:0000259" key="1">
    <source>
        <dbReference type="Pfam" id="PF08721"/>
    </source>
</evidence>
<dbReference type="RefSeq" id="WP_209853066.1">
    <property type="nucleotide sequence ID" value="NZ_CBCRVE010000009.1"/>
</dbReference>
<proteinExistence type="predicted"/>
<dbReference type="InterPro" id="IPR011856">
    <property type="entry name" value="tRNA_endonuc-like_dom_sf"/>
</dbReference>
<dbReference type="Pfam" id="PF08722">
    <property type="entry name" value="Tn7_TnsA-like_N"/>
    <property type="match status" value="1"/>
</dbReference>
<reference evidence="3 4" key="1">
    <citation type="submission" date="2021-03" db="EMBL/GenBank/DDBJ databases">
        <title>Genomic Encyclopedia of Type Strains, Phase IV (KMG-IV): sequencing the most valuable type-strain genomes for metagenomic binning, comparative biology and taxonomic classification.</title>
        <authorList>
            <person name="Goeker M."/>
        </authorList>
    </citation>
    <scope>NUCLEOTIDE SEQUENCE [LARGE SCALE GENOMIC DNA]</scope>
    <source>
        <strain evidence="3 4">DSM 23491</strain>
    </source>
</reference>
<dbReference type="CDD" id="cd22362">
    <property type="entry name" value="TnsA_endonuclease-like"/>
    <property type="match status" value="1"/>
</dbReference>
<evidence type="ECO:0000259" key="2">
    <source>
        <dbReference type="Pfam" id="PF08722"/>
    </source>
</evidence>
<name>A0ABS4H7S0_9BACL</name>